<evidence type="ECO:0000313" key="2">
    <source>
        <dbReference type="Proteomes" id="UP000030008"/>
    </source>
</evidence>
<dbReference type="Proteomes" id="UP000030008">
    <property type="component" value="Unassembled WGS sequence"/>
</dbReference>
<gene>
    <name evidence="1" type="ORF">CIAN88_12315</name>
</gene>
<proteinExistence type="predicted"/>
<dbReference type="AlphaFoldDB" id="A0A099I6R1"/>
<evidence type="ECO:0000313" key="1">
    <source>
        <dbReference type="EMBL" id="KGJ52927.1"/>
    </source>
</evidence>
<comment type="caution">
    <text evidence="1">The sequence shown here is derived from an EMBL/GenBank/DDBJ whole genome shotgun (WGS) entry which is preliminary data.</text>
</comment>
<accession>A0A099I6R1</accession>
<dbReference type="RefSeq" id="WP_009269662.1">
    <property type="nucleotide sequence ID" value="NZ_CAEUHQ010000009.1"/>
</dbReference>
<protein>
    <submittedName>
        <fullName evidence="1">Uncharacterized protein</fullName>
    </submittedName>
</protein>
<dbReference type="EMBL" id="JQIF01000050">
    <property type="protein sequence ID" value="KGJ52927.1"/>
    <property type="molecule type" value="Genomic_DNA"/>
</dbReference>
<organism evidence="1 2">
    <name type="scientific">Clostridium innocuum</name>
    <dbReference type="NCBI Taxonomy" id="1522"/>
    <lineage>
        <taxon>Bacteria</taxon>
        <taxon>Bacillati</taxon>
        <taxon>Bacillota</taxon>
        <taxon>Clostridia</taxon>
        <taxon>Eubacteriales</taxon>
        <taxon>Clostridiaceae</taxon>
        <taxon>Clostridium</taxon>
    </lineage>
</organism>
<reference evidence="1 2" key="1">
    <citation type="submission" date="2014-08" db="EMBL/GenBank/DDBJ databases">
        <title>Clostridium innocuum, an unnegligible vancomycin-resistant pathogen causing extra-intestinal infections.</title>
        <authorList>
            <person name="Feng Y."/>
            <person name="Chiu C.-H."/>
        </authorList>
    </citation>
    <scope>NUCLEOTIDE SEQUENCE [LARGE SCALE GENOMIC DNA]</scope>
    <source>
        <strain evidence="1 2">AN88</strain>
    </source>
</reference>
<sequence>MKEGTLVYYLDEGQIHDGHVIDVETKQNGFVFSIDSYGECGGFCRIDSAQINRTVFEDVEEAKKHVR</sequence>
<name>A0A099I6R1_CLOIN</name>